<dbReference type="Gene3D" id="3.30.70.890">
    <property type="entry name" value="GHMP kinase, C-terminal domain"/>
    <property type="match status" value="1"/>
</dbReference>
<keyword evidence="6" id="KW-0299">Galactose metabolism</keyword>
<evidence type="ECO:0000256" key="7">
    <source>
        <dbReference type="NCBIfam" id="TIGR00131"/>
    </source>
</evidence>
<dbReference type="InterPro" id="IPR006206">
    <property type="entry name" value="Mevalonate/galactokinase"/>
</dbReference>
<dbReference type="PIRSF" id="PIRSF000530">
    <property type="entry name" value="Galactokinase"/>
    <property type="match status" value="1"/>
</dbReference>
<dbReference type="PROSITE" id="PS00627">
    <property type="entry name" value="GHMP_KINASES_ATP"/>
    <property type="match status" value="1"/>
</dbReference>
<dbReference type="PRINTS" id="PR00473">
    <property type="entry name" value="GALCTOKINASE"/>
</dbReference>
<evidence type="ECO:0000259" key="10">
    <source>
        <dbReference type="Pfam" id="PF10509"/>
    </source>
</evidence>
<dbReference type="InterPro" id="IPR013750">
    <property type="entry name" value="GHMP_kinase_C_dom"/>
</dbReference>
<organism evidence="11 12">
    <name type="scientific">Georgenia alba</name>
    <dbReference type="NCBI Taxonomy" id="2233858"/>
    <lineage>
        <taxon>Bacteria</taxon>
        <taxon>Bacillati</taxon>
        <taxon>Actinomycetota</taxon>
        <taxon>Actinomycetes</taxon>
        <taxon>Micrococcales</taxon>
        <taxon>Bogoriellaceae</taxon>
        <taxon>Georgenia</taxon>
    </lineage>
</organism>
<dbReference type="InterPro" id="IPR000705">
    <property type="entry name" value="Galactokinase"/>
</dbReference>
<dbReference type="RefSeq" id="WP_382395891.1">
    <property type="nucleotide sequence ID" value="NZ_JBHTCQ010000003.1"/>
</dbReference>
<feature type="domain" description="GHMP kinase C-terminal" evidence="9">
    <location>
        <begin position="344"/>
        <end position="417"/>
    </location>
</feature>
<dbReference type="Gene3D" id="3.30.230.10">
    <property type="match status" value="1"/>
</dbReference>
<evidence type="ECO:0000256" key="1">
    <source>
        <dbReference type="ARBA" id="ARBA00006566"/>
    </source>
</evidence>
<dbReference type="InterPro" id="IPR019741">
    <property type="entry name" value="Galactokinase_CS"/>
</dbReference>
<comment type="similarity">
    <text evidence="1">Belongs to the GHMP kinase family. GalK subfamily.</text>
</comment>
<proteinExistence type="inferred from homology"/>
<name>A0ABW2QCE8_9MICO</name>
<sequence length="436" mass="45115">MPTDLSDDVPENRNATTEVLTAWDATEGTARASELFTTTYGGAPDGVFSAPGRVNIIGEHTDYNGGLALPIALPHRTYVAVARREDRTIRLVSSAAGGDVVEVDLDAVGPAGTPSEVSGWASYVAGVAWALEQEGLARDLPGLDVAVVSCVPTGSGLSSSAALECAVAVAWDEVADLGLAGSVEEPSDAGRSRLVSACVRAENEIAGAPTGGMDQAASLRARAGHALLLDCRDGAVEHVPLDLAAAGLELLVVDTRAEHSHAGGEYGQRRATCEAAASRLGVPDLRAVAEATMAGETTLEEILARLADDEQRARVRHVVTEIERVRRLVRRLRDHPGTQLRGEALDQVGEALDASHDSLRDDYEVSARELDLVVDVARAHGAHGARMTGGGFGGSAIALVEADRADEVTAAVARAFDEAGLRAPGFLPAVAAGPAG</sequence>
<evidence type="ECO:0000256" key="6">
    <source>
        <dbReference type="ARBA" id="ARBA00023144"/>
    </source>
</evidence>
<evidence type="ECO:0000256" key="4">
    <source>
        <dbReference type="ARBA" id="ARBA00022777"/>
    </source>
</evidence>
<protein>
    <recommendedName>
        <fullName evidence="7">Galactokinase</fullName>
        <ecNumber evidence="7">2.7.1.6</ecNumber>
    </recommendedName>
</protein>
<keyword evidence="2 11" id="KW-0808">Transferase</keyword>
<evidence type="ECO:0000256" key="3">
    <source>
        <dbReference type="ARBA" id="ARBA00022741"/>
    </source>
</evidence>
<dbReference type="Pfam" id="PF08544">
    <property type="entry name" value="GHMP_kinases_C"/>
    <property type="match status" value="1"/>
</dbReference>
<dbReference type="InterPro" id="IPR036554">
    <property type="entry name" value="GHMP_kinase_C_sf"/>
</dbReference>
<accession>A0ABW2QCE8</accession>
<dbReference type="SUPFAM" id="SSF55060">
    <property type="entry name" value="GHMP Kinase, C-terminal domain"/>
    <property type="match status" value="1"/>
</dbReference>
<dbReference type="Proteomes" id="UP001596455">
    <property type="component" value="Unassembled WGS sequence"/>
</dbReference>
<feature type="domain" description="GHMP kinase N-terminal" evidence="8">
    <location>
        <begin position="123"/>
        <end position="219"/>
    </location>
</feature>
<comment type="caution">
    <text evidence="11">The sequence shown here is derived from an EMBL/GenBank/DDBJ whole genome shotgun (WGS) entry which is preliminary data.</text>
</comment>
<keyword evidence="5" id="KW-0067">ATP-binding</keyword>
<reference evidence="12" key="1">
    <citation type="journal article" date="2019" name="Int. J. Syst. Evol. Microbiol.">
        <title>The Global Catalogue of Microorganisms (GCM) 10K type strain sequencing project: providing services to taxonomists for standard genome sequencing and annotation.</title>
        <authorList>
            <consortium name="The Broad Institute Genomics Platform"/>
            <consortium name="The Broad Institute Genome Sequencing Center for Infectious Disease"/>
            <person name="Wu L."/>
            <person name="Ma J."/>
        </authorList>
    </citation>
    <scope>NUCLEOTIDE SEQUENCE [LARGE SCALE GENOMIC DNA]</scope>
    <source>
        <strain evidence="12">JCM 1490</strain>
    </source>
</reference>
<evidence type="ECO:0000256" key="2">
    <source>
        <dbReference type="ARBA" id="ARBA00022679"/>
    </source>
</evidence>
<dbReference type="PANTHER" id="PTHR10457">
    <property type="entry name" value="MEVALONATE KINASE/GALACTOKINASE"/>
    <property type="match status" value="1"/>
</dbReference>
<dbReference type="Pfam" id="PF10509">
    <property type="entry name" value="GalKase_gal_bdg"/>
    <property type="match status" value="1"/>
</dbReference>
<dbReference type="PANTHER" id="PTHR10457:SF7">
    <property type="entry name" value="GALACTOKINASE-RELATED"/>
    <property type="match status" value="1"/>
</dbReference>
<feature type="domain" description="Galactokinase N-terminal" evidence="10">
    <location>
        <begin position="34"/>
        <end position="83"/>
    </location>
</feature>
<evidence type="ECO:0000256" key="5">
    <source>
        <dbReference type="ARBA" id="ARBA00022840"/>
    </source>
</evidence>
<dbReference type="SUPFAM" id="SSF54211">
    <property type="entry name" value="Ribosomal protein S5 domain 2-like"/>
    <property type="match status" value="1"/>
</dbReference>
<dbReference type="EC" id="2.7.1.6" evidence="7"/>
<dbReference type="InterPro" id="IPR006203">
    <property type="entry name" value="GHMP_knse_ATP-bd_CS"/>
</dbReference>
<dbReference type="Pfam" id="PF00288">
    <property type="entry name" value="GHMP_kinases_N"/>
    <property type="match status" value="1"/>
</dbReference>
<dbReference type="InterPro" id="IPR019539">
    <property type="entry name" value="GalKase_N"/>
</dbReference>
<evidence type="ECO:0000259" key="9">
    <source>
        <dbReference type="Pfam" id="PF08544"/>
    </source>
</evidence>
<keyword evidence="3" id="KW-0547">Nucleotide-binding</keyword>
<dbReference type="EMBL" id="JBHTCQ010000003">
    <property type="protein sequence ID" value="MFC7406467.1"/>
    <property type="molecule type" value="Genomic_DNA"/>
</dbReference>
<dbReference type="PRINTS" id="PR00959">
    <property type="entry name" value="MEVGALKINASE"/>
</dbReference>
<evidence type="ECO:0000313" key="11">
    <source>
        <dbReference type="EMBL" id="MFC7406467.1"/>
    </source>
</evidence>
<dbReference type="InterPro" id="IPR006204">
    <property type="entry name" value="GHMP_kinase_N_dom"/>
</dbReference>
<evidence type="ECO:0000259" key="8">
    <source>
        <dbReference type="Pfam" id="PF00288"/>
    </source>
</evidence>
<keyword evidence="6" id="KW-0119">Carbohydrate metabolism</keyword>
<dbReference type="NCBIfam" id="TIGR00131">
    <property type="entry name" value="gal_kin"/>
    <property type="match status" value="1"/>
</dbReference>
<dbReference type="PROSITE" id="PS00106">
    <property type="entry name" value="GALACTOKINASE"/>
    <property type="match status" value="1"/>
</dbReference>
<gene>
    <name evidence="11" type="primary">galK</name>
    <name evidence="11" type="ORF">ACFQQL_15215</name>
</gene>
<dbReference type="GO" id="GO:0004335">
    <property type="term" value="F:galactokinase activity"/>
    <property type="evidence" value="ECO:0007669"/>
    <property type="project" value="UniProtKB-EC"/>
</dbReference>
<dbReference type="InterPro" id="IPR020568">
    <property type="entry name" value="Ribosomal_Su5_D2-typ_SF"/>
</dbReference>
<evidence type="ECO:0000313" key="12">
    <source>
        <dbReference type="Proteomes" id="UP001596455"/>
    </source>
</evidence>
<keyword evidence="4" id="KW-0418">Kinase</keyword>
<dbReference type="InterPro" id="IPR014721">
    <property type="entry name" value="Ribsml_uS5_D2-typ_fold_subgr"/>
</dbReference>
<keyword evidence="12" id="KW-1185">Reference proteome</keyword>